<name>A0ABS5BJ72_9BACT</name>
<reference evidence="1 2" key="1">
    <citation type="submission" date="2021-04" db="EMBL/GenBank/DDBJ databases">
        <authorList>
            <person name="Ivanova A."/>
        </authorList>
    </citation>
    <scope>NUCLEOTIDE SEQUENCE [LARGE SCALE GENOMIC DNA]</scope>
    <source>
        <strain evidence="1 2">G18</strain>
    </source>
</reference>
<keyword evidence="2" id="KW-1185">Reference proteome</keyword>
<proteinExistence type="predicted"/>
<gene>
    <name evidence="1" type="ORF">J8F10_00245</name>
</gene>
<accession>A0ABS5BJ72</accession>
<protein>
    <submittedName>
        <fullName evidence="1">Uncharacterized protein</fullName>
    </submittedName>
</protein>
<dbReference type="Proteomes" id="UP000676565">
    <property type="component" value="Unassembled WGS sequence"/>
</dbReference>
<sequence>MATEMVEVDLVVMVDADGNFEIGTDTDDLKTRWEENIAELAPNATRMVAVKVKVPKPKVVELEAEIAEEPSETELKTA</sequence>
<comment type="caution">
    <text evidence="1">The sequence shown here is derived from an EMBL/GenBank/DDBJ whole genome shotgun (WGS) entry which is preliminary data.</text>
</comment>
<evidence type="ECO:0000313" key="1">
    <source>
        <dbReference type="EMBL" id="MBP3953730.1"/>
    </source>
</evidence>
<evidence type="ECO:0000313" key="2">
    <source>
        <dbReference type="Proteomes" id="UP000676565"/>
    </source>
</evidence>
<organism evidence="1 2">
    <name type="scientific">Gemmata palustris</name>
    <dbReference type="NCBI Taxonomy" id="2822762"/>
    <lineage>
        <taxon>Bacteria</taxon>
        <taxon>Pseudomonadati</taxon>
        <taxon>Planctomycetota</taxon>
        <taxon>Planctomycetia</taxon>
        <taxon>Gemmatales</taxon>
        <taxon>Gemmataceae</taxon>
        <taxon>Gemmata</taxon>
    </lineage>
</organism>
<dbReference type="RefSeq" id="WP_210651467.1">
    <property type="nucleotide sequence ID" value="NZ_JAGKQQ010000001.1"/>
</dbReference>
<dbReference type="EMBL" id="JAGKQQ010000001">
    <property type="protein sequence ID" value="MBP3953730.1"/>
    <property type="molecule type" value="Genomic_DNA"/>
</dbReference>